<sequence length="482" mass="55754">MATIRIHQEDQENRIIGDLRGRGKENLAATAATAAAAVSTQTQVLHQAKRAVLGVLHNNCPRNGTKPQEIYKDEKYIKAKPFIPMQSESFKIYDEDFYKKEEPTFKIYEDKLEEETSVALRNSKENKEVKETTAKSDKEQPRLEIHTIDSTSTYVFHKKIEEVDQNKKNDILSKDSPMSVGMSLEKSLTYSNSSNEEYRLRRECNKELRINIFDVDEYRADIYNYLRTSESLHRPKPGYMKKQPDITYSMRSILIDWLVEVAEEYRLQDETLYLAISYIDRFLSYMSVVRSKLQLVGTAAMFIAAKYEEIYPPDVGEFVYITDDTYSKTQVIKMENLILRVLSFDLTVPTHITFLMEYCISNNLSDKIKFLAMYLCELSMLEGDPYLQYLPSHLAASAVALARHTLHEEIWPHELELSTGYNLKTLKECIAYLSRTFSNAPNFQQTAIQEKFRSSKYGHVSMLLPRSTEAVSYEDEDEDGNA</sequence>
<evidence type="ECO:0000259" key="7">
    <source>
        <dbReference type="SMART" id="SM00385"/>
    </source>
</evidence>
<feature type="domain" description="Cyclin-like" evidence="7">
    <location>
        <begin position="353"/>
        <end position="435"/>
    </location>
</feature>
<dbReference type="SUPFAM" id="SSF47954">
    <property type="entry name" value="Cyclin-like"/>
    <property type="match status" value="2"/>
</dbReference>
<dbReference type="FunFam" id="1.10.472.10:FF:000001">
    <property type="entry name" value="G2/mitotic-specific cyclin"/>
    <property type="match status" value="1"/>
</dbReference>
<dbReference type="EMBL" id="KQ982080">
    <property type="protein sequence ID" value="KYQ60317.1"/>
    <property type="molecule type" value="Genomic_DNA"/>
</dbReference>
<dbReference type="Proteomes" id="UP000075809">
    <property type="component" value="Unassembled WGS sequence"/>
</dbReference>
<proteinExistence type="inferred from homology"/>
<dbReference type="InterPro" id="IPR032447">
    <property type="entry name" value="Cyclin-A_N"/>
</dbReference>
<dbReference type="GO" id="GO:0051301">
    <property type="term" value="P:cell division"/>
    <property type="evidence" value="ECO:0007669"/>
    <property type="project" value="UniProtKB-KW"/>
</dbReference>
<dbReference type="OrthoDB" id="5590282at2759"/>
<dbReference type="InterPro" id="IPR004367">
    <property type="entry name" value="Cyclin_C-dom"/>
</dbReference>
<dbReference type="InterPro" id="IPR013763">
    <property type="entry name" value="Cyclin-like_dom"/>
</dbReference>
<reference evidence="9 10" key="1">
    <citation type="submission" date="2015-09" db="EMBL/GenBank/DDBJ databases">
        <title>Trachymyrmex zeteki WGS genome.</title>
        <authorList>
            <person name="Nygaard S."/>
            <person name="Hu H."/>
            <person name="Boomsma J."/>
            <person name="Zhang G."/>
        </authorList>
    </citation>
    <scope>NUCLEOTIDE SEQUENCE [LARGE SCALE GENOMIC DNA]</scope>
    <source>
        <strain evidence="9">Tzet28-1</strain>
        <tissue evidence="9">Whole body</tissue>
    </source>
</reference>
<dbReference type="Gene3D" id="1.10.472.10">
    <property type="entry name" value="Cyclin-like"/>
    <property type="match status" value="2"/>
</dbReference>
<dbReference type="InterPro" id="IPR046965">
    <property type="entry name" value="Cyclin_A/B-like"/>
</dbReference>
<keyword evidence="10" id="KW-1185">Reference proteome</keyword>
<evidence type="ECO:0000256" key="5">
    <source>
        <dbReference type="ARBA" id="ARBA00023306"/>
    </source>
</evidence>
<evidence type="ECO:0000256" key="1">
    <source>
        <dbReference type="ARBA" id="ARBA00006955"/>
    </source>
</evidence>
<dbReference type="AlphaFoldDB" id="A0A151XJ02"/>
<dbReference type="STRING" id="64791.A0A151XJ02"/>
<dbReference type="SMART" id="SM00385">
    <property type="entry name" value="CYCLIN"/>
    <property type="match status" value="2"/>
</dbReference>
<evidence type="ECO:0000313" key="9">
    <source>
        <dbReference type="EMBL" id="KYQ60317.1"/>
    </source>
</evidence>
<dbReference type="InterPro" id="IPR006671">
    <property type="entry name" value="Cyclin_N"/>
</dbReference>
<dbReference type="Pfam" id="PF16500">
    <property type="entry name" value="Cyclin_N2"/>
    <property type="match status" value="1"/>
</dbReference>
<organism evidence="9 10">
    <name type="scientific">Mycetomoellerius zeteki</name>
    <dbReference type="NCBI Taxonomy" id="64791"/>
    <lineage>
        <taxon>Eukaryota</taxon>
        <taxon>Metazoa</taxon>
        <taxon>Ecdysozoa</taxon>
        <taxon>Arthropoda</taxon>
        <taxon>Hexapoda</taxon>
        <taxon>Insecta</taxon>
        <taxon>Pterygota</taxon>
        <taxon>Neoptera</taxon>
        <taxon>Endopterygota</taxon>
        <taxon>Hymenoptera</taxon>
        <taxon>Apocrita</taxon>
        <taxon>Aculeata</taxon>
        <taxon>Formicoidea</taxon>
        <taxon>Formicidae</taxon>
        <taxon>Myrmicinae</taxon>
        <taxon>Mycetomoellerius</taxon>
    </lineage>
</organism>
<keyword evidence="4 6" id="KW-0195">Cyclin</keyword>
<dbReference type="InterPro" id="IPR048258">
    <property type="entry name" value="Cyclins_cyclin-box"/>
</dbReference>
<feature type="domain" description="Cyclin C-terminal" evidence="8">
    <location>
        <begin position="349"/>
        <end position="466"/>
    </location>
</feature>
<evidence type="ECO:0000256" key="2">
    <source>
        <dbReference type="ARBA" id="ARBA00022618"/>
    </source>
</evidence>
<protein>
    <submittedName>
        <fullName evidence="9">Cyclin-A2</fullName>
    </submittedName>
</protein>
<evidence type="ECO:0000256" key="4">
    <source>
        <dbReference type="ARBA" id="ARBA00023127"/>
    </source>
</evidence>
<dbReference type="CDD" id="cd20505">
    <property type="entry name" value="CYCLIN_CCNA_rpt2"/>
    <property type="match status" value="1"/>
</dbReference>
<evidence type="ECO:0000256" key="6">
    <source>
        <dbReference type="RuleBase" id="RU000383"/>
    </source>
</evidence>
<dbReference type="PANTHER" id="PTHR10177">
    <property type="entry name" value="CYCLINS"/>
    <property type="match status" value="1"/>
</dbReference>
<accession>A0A151XJ02</accession>
<dbReference type="SMART" id="SM01332">
    <property type="entry name" value="Cyclin_C"/>
    <property type="match status" value="1"/>
</dbReference>
<dbReference type="Pfam" id="PF00134">
    <property type="entry name" value="Cyclin_N"/>
    <property type="match status" value="1"/>
</dbReference>
<dbReference type="Pfam" id="PF02984">
    <property type="entry name" value="Cyclin_C"/>
    <property type="match status" value="1"/>
</dbReference>
<comment type="similarity">
    <text evidence="1">Belongs to the cyclin family. Cyclin AB subfamily.</text>
</comment>
<keyword evidence="2" id="KW-0132">Cell division</keyword>
<dbReference type="PIRSF" id="PIRSF001771">
    <property type="entry name" value="Cyclin_A_B_D_E"/>
    <property type="match status" value="1"/>
</dbReference>
<dbReference type="KEGG" id="mzt:108724203"/>
<name>A0A151XJ02_9HYME</name>
<dbReference type="GO" id="GO:0005634">
    <property type="term" value="C:nucleus"/>
    <property type="evidence" value="ECO:0007669"/>
    <property type="project" value="UniProtKB-ARBA"/>
</dbReference>
<gene>
    <name evidence="9" type="ORF">ALC60_00725</name>
</gene>
<dbReference type="GO" id="GO:0044772">
    <property type="term" value="P:mitotic cell cycle phase transition"/>
    <property type="evidence" value="ECO:0007669"/>
    <property type="project" value="InterPro"/>
</dbReference>
<feature type="domain" description="Cyclin-like" evidence="7">
    <location>
        <begin position="256"/>
        <end position="340"/>
    </location>
</feature>
<evidence type="ECO:0000256" key="3">
    <source>
        <dbReference type="ARBA" id="ARBA00022776"/>
    </source>
</evidence>
<keyword evidence="3" id="KW-0498">Mitosis</keyword>
<dbReference type="PROSITE" id="PS00292">
    <property type="entry name" value="CYCLINS"/>
    <property type="match status" value="1"/>
</dbReference>
<dbReference type="InterPro" id="IPR036915">
    <property type="entry name" value="Cyclin-like_sf"/>
</dbReference>
<evidence type="ECO:0000313" key="10">
    <source>
        <dbReference type="Proteomes" id="UP000075809"/>
    </source>
</evidence>
<dbReference type="GO" id="GO:0016538">
    <property type="term" value="F:cyclin-dependent protein serine/threonine kinase regulator activity"/>
    <property type="evidence" value="ECO:0007669"/>
    <property type="project" value="InterPro"/>
</dbReference>
<keyword evidence="5" id="KW-0131">Cell cycle</keyword>
<evidence type="ECO:0000259" key="8">
    <source>
        <dbReference type="SMART" id="SM01332"/>
    </source>
</evidence>
<dbReference type="InterPro" id="IPR039361">
    <property type="entry name" value="Cyclin"/>
</dbReference>
<dbReference type="CDD" id="cd20504">
    <property type="entry name" value="CYCLIN_CCNA_rpt1"/>
    <property type="match status" value="1"/>
</dbReference>